<dbReference type="SUPFAM" id="SSF53335">
    <property type="entry name" value="S-adenosyl-L-methionine-dependent methyltransferases"/>
    <property type="match status" value="1"/>
</dbReference>
<evidence type="ECO:0000313" key="4">
    <source>
        <dbReference type="Proteomes" id="UP000016960"/>
    </source>
</evidence>
<name>U5DL63_9CHRO</name>
<dbReference type="PANTHER" id="PTHR42912:SF80">
    <property type="entry name" value="METHYLTRANSFERASE DOMAIN-CONTAINING PROTEIN"/>
    <property type="match status" value="1"/>
</dbReference>
<evidence type="ECO:0000256" key="1">
    <source>
        <dbReference type="SAM" id="MobiDB-lite"/>
    </source>
</evidence>
<organism evidence="3 4">
    <name type="scientific">Rubidibacter lacunae KORDI 51-2</name>
    <dbReference type="NCBI Taxonomy" id="582515"/>
    <lineage>
        <taxon>Bacteria</taxon>
        <taxon>Bacillati</taxon>
        <taxon>Cyanobacteriota</taxon>
        <taxon>Cyanophyceae</taxon>
        <taxon>Oscillatoriophycideae</taxon>
        <taxon>Chroococcales</taxon>
        <taxon>Aphanothecaceae</taxon>
        <taxon>Rubidibacter</taxon>
    </lineage>
</organism>
<dbReference type="GO" id="GO:0032259">
    <property type="term" value="P:methylation"/>
    <property type="evidence" value="ECO:0007669"/>
    <property type="project" value="UniProtKB-KW"/>
</dbReference>
<gene>
    <name evidence="3" type="ORF">KR51_00030070</name>
</gene>
<keyword evidence="4" id="KW-1185">Reference proteome</keyword>
<evidence type="ECO:0000313" key="3">
    <source>
        <dbReference type="EMBL" id="ERN40465.1"/>
    </source>
</evidence>
<reference evidence="3 4" key="1">
    <citation type="submission" date="2013-05" db="EMBL/GenBank/DDBJ databases">
        <title>Draft genome sequence of Rubidibacter lacunae KORDI 51-2.</title>
        <authorList>
            <person name="Choi D.H."/>
            <person name="Noh J.H."/>
            <person name="Kwon K.-K."/>
            <person name="Lee J.-H."/>
            <person name="Ryu J.-Y."/>
        </authorList>
    </citation>
    <scope>NUCLEOTIDE SEQUENCE [LARGE SCALE GENOMIC DNA]</scope>
    <source>
        <strain evidence="3 4">KORDI 51-2</strain>
    </source>
</reference>
<feature type="domain" description="Methyltransferase" evidence="2">
    <location>
        <begin position="104"/>
        <end position="200"/>
    </location>
</feature>
<dbReference type="Pfam" id="PF13649">
    <property type="entry name" value="Methyltransf_25"/>
    <property type="match status" value="1"/>
</dbReference>
<sequence>MATGKDTLWDRFLKPIATTLIDGEAIHRQYAGWDWDAARDRFSRPDLEYPEYYRTQNFHGIAGGYLTADAAITYDPVTHYALPPNEDWIRADAVRAVGGSPRAILDLGCGTGSTTLLFKRAFPKATVLGLDLSPFMLAVADDKARRANLTIRWQHGLAEATGLPPNEFDLVTASLLFHETPASATKAILREAFRLLRPNGQFLTLDGNQVTLRTFTWLTEIFEEPYICDYAAGTLDDWLQSTGFEAVRTQPLWGLHQVSSARKPLVTNVARSRSASYPANESPAAVPARSGSLERPVTNP</sequence>
<feature type="region of interest" description="Disordered" evidence="1">
    <location>
        <begin position="272"/>
        <end position="300"/>
    </location>
</feature>
<dbReference type="InterPro" id="IPR041698">
    <property type="entry name" value="Methyltransf_25"/>
</dbReference>
<keyword evidence="3" id="KW-0489">Methyltransferase</keyword>
<dbReference type="InParanoid" id="U5DL63"/>
<dbReference type="Proteomes" id="UP000016960">
    <property type="component" value="Unassembled WGS sequence"/>
</dbReference>
<comment type="caution">
    <text evidence="3">The sequence shown here is derived from an EMBL/GenBank/DDBJ whole genome shotgun (WGS) entry which is preliminary data.</text>
</comment>
<dbReference type="PANTHER" id="PTHR42912">
    <property type="entry name" value="METHYLTRANSFERASE"/>
    <property type="match status" value="1"/>
</dbReference>
<dbReference type="STRING" id="582515.KR51_00030070"/>
<accession>U5DL63</accession>
<dbReference type="PATRIC" id="fig|582515.4.peg.3382"/>
<dbReference type="CDD" id="cd02440">
    <property type="entry name" value="AdoMet_MTases"/>
    <property type="match status" value="1"/>
</dbReference>
<protein>
    <submittedName>
        <fullName evidence="3">Methylase involved in ubiquinone/menaquinone biosynthesis</fullName>
    </submittedName>
</protein>
<evidence type="ECO:0000259" key="2">
    <source>
        <dbReference type="Pfam" id="PF13649"/>
    </source>
</evidence>
<dbReference type="OrthoDB" id="505670at2"/>
<dbReference type="Gene3D" id="3.40.50.150">
    <property type="entry name" value="Vaccinia Virus protein VP39"/>
    <property type="match status" value="1"/>
</dbReference>
<dbReference type="GO" id="GO:0008168">
    <property type="term" value="F:methyltransferase activity"/>
    <property type="evidence" value="ECO:0007669"/>
    <property type="project" value="UniProtKB-KW"/>
</dbReference>
<dbReference type="EMBL" id="ASSJ01000076">
    <property type="protein sequence ID" value="ERN40465.1"/>
    <property type="molecule type" value="Genomic_DNA"/>
</dbReference>
<dbReference type="InterPro" id="IPR050508">
    <property type="entry name" value="Methyltransf_Superfamily"/>
</dbReference>
<keyword evidence="3" id="KW-0830">Ubiquinone</keyword>
<dbReference type="eggNOG" id="COG2226">
    <property type="taxonomic scope" value="Bacteria"/>
</dbReference>
<keyword evidence="3" id="KW-0808">Transferase</keyword>
<proteinExistence type="predicted"/>
<dbReference type="InterPro" id="IPR029063">
    <property type="entry name" value="SAM-dependent_MTases_sf"/>
</dbReference>
<dbReference type="AlphaFoldDB" id="U5DL63"/>